<evidence type="ECO:0000256" key="1">
    <source>
        <dbReference type="ARBA" id="ARBA00004162"/>
    </source>
</evidence>
<comment type="subcellular location">
    <subcellularLocation>
        <location evidence="1">Cell membrane</location>
        <topology evidence="1">Single-pass membrane protein</topology>
    </subcellularLocation>
</comment>
<name>X1VME5_9ZZZZ</name>
<dbReference type="PANTHER" id="PTHR30558:SF7">
    <property type="entry name" value="TOL-PAL SYSTEM PROTEIN TOLR"/>
    <property type="match status" value="1"/>
</dbReference>
<dbReference type="AlphaFoldDB" id="X1VME5"/>
<accession>X1VME5</accession>
<evidence type="ECO:0008006" key="8">
    <source>
        <dbReference type="Google" id="ProtNLM"/>
    </source>
</evidence>
<organism evidence="7">
    <name type="scientific">marine sediment metagenome</name>
    <dbReference type="NCBI Taxonomy" id="412755"/>
    <lineage>
        <taxon>unclassified sequences</taxon>
        <taxon>metagenomes</taxon>
        <taxon>ecological metagenomes</taxon>
    </lineage>
</organism>
<dbReference type="Gene3D" id="3.30.420.270">
    <property type="match status" value="1"/>
</dbReference>
<dbReference type="Pfam" id="PF02472">
    <property type="entry name" value="ExbD"/>
    <property type="match status" value="1"/>
</dbReference>
<dbReference type="PANTHER" id="PTHR30558">
    <property type="entry name" value="EXBD MEMBRANE COMPONENT OF PMF-DRIVEN MACROMOLECULE IMPORT SYSTEM"/>
    <property type="match status" value="1"/>
</dbReference>
<protein>
    <recommendedName>
        <fullName evidence="8">Biopolymer transporter ExbD</fullName>
    </recommendedName>
</protein>
<keyword evidence="5 6" id="KW-0472">Membrane</keyword>
<dbReference type="GO" id="GO:0005886">
    <property type="term" value="C:plasma membrane"/>
    <property type="evidence" value="ECO:0007669"/>
    <property type="project" value="UniProtKB-SubCell"/>
</dbReference>
<dbReference type="InterPro" id="IPR003400">
    <property type="entry name" value="ExbD"/>
</dbReference>
<keyword evidence="3 6" id="KW-0812">Transmembrane</keyword>
<sequence>MKISKRYTGKPRIEMIPLIDVIFLLLVAFIFMAMSMVVQRGIPVDLPQSSTSRVDKKDFISIGIRADGKIFLEKEEVTLDRLLSRLTSHYREFPETKVIIMGDKKASYERIISVMDVVRKSGIISLSLETKWKE</sequence>
<dbReference type="EMBL" id="BARW01028140">
    <property type="protein sequence ID" value="GAJ09680.1"/>
    <property type="molecule type" value="Genomic_DNA"/>
</dbReference>
<proteinExistence type="predicted"/>
<evidence type="ECO:0000256" key="3">
    <source>
        <dbReference type="ARBA" id="ARBA00022692"/>
    </source>
</evidence>
<comment type="caution">
    <text evidence="7">The sequence shown here is derived from an EMBL/GenBank/DDBJ whole genome shotgun (WGS) entry which is preliminary data.</text>
</comment>
<feature type="transmembrane region" description="Helical" evidence="6">
    <location>
        <begin position="21"/>
        <end position="42"/>
    </location>
</feature>
<evidence type="ECO:0000256" key="5">
    <source>
        <dbReference type="ARBA" id="ARBA00023136"/>
    </source>
</evidence>
<evidence type="ECO:0000256" key="2">
    <source>
        <dbReference type="ARBA" id="ARBA00022475"/>
    </source>
</evidence>
<keyword evidence="2" id="KW-1003">Cell membrane</keyword>
<evidence type="ECO:0000256" key="6">
    <source>
        <dbReference type="SAM" id="Phobius"/>
    </source>
</evidence>
<dbReference type="GO" id="GO:0022857">
    <property type="term" value="F:transmembrane transporter activity"/>
    <property type="evidence" value="ECO:0007669"/>
    <property type="project" value="InterPro"/>
</dbReference>
<evidence type="ECO:0000313" key="7">
    <source>
        <dbReference type="EMBL" id="GAJ09680.1"/>
    </source>
</evidence>
<reference evidence="7" key="1">
    <citation type="journal article" date="2014" name="Front. Microbiol.">
        <title>High frequency of phylogenetically diverse reductive dehalogenase-homologous genes in deep subseafloor sedimentary metagenomes.</title>
        <authorList>
            <person name="Kawai M."/>
            <person name="Futagami T."/>
            <person name="Toyoda A."/>
            <person name="Takaki Y."/>
            <person name="Nishi S."/>
            <person name="Hori S."/>
            <person name="Arai W."/>
            <person name="Tsubouchi T."/>
            <person name="Morono Y."/>
            <person name="Uchiyama I."/>
            <person name="Ito T."/>
            <person name="Fujiyama A."/>
            <person name="Inagaki F."/>
            <person name="Takami H."/>
        </authorList>
    </citation>
    <scope>NUCLEOTIDE SEQUENCE</scope>
    <source>
        <strain evidence="7">Expedition CK06-06</strain>
    </source>
</reference>
<keyword evidence="4 6" id="KW-1133">Transmembrane helix</keyword>
<evidence type="ECO:0000256" key="4">
    <source>
        <dbReference type="ARBA" id="ARBA00022989"/>
    </source>
</evidence>
<gene>
    <name evidence="7" type="ORF">S12H4_45502</name>
</gene>